<evidence type="ECO:0000313" key="3">
    <source>
        <dbReference type="Proteomes" id="UP000472676"/>
    </source>
</evidence>
<organism evidence="2 3">
    <name type="scientific">Solimonas terrae</name>
    <dbReference type="NCBI Taxonomy" id="1396819"/>
    <lineage>
        <taxon>Bacteria</taxon>
        <taxon>Pseudomonadati</taxon>
        <taxon>Pseudomonadota</taxon>
        <taxon>Gammaproteobacteria</taxon>
        <taxon>Nevskiales</taxon>
        <taxon>Nevskiaceae</taxon>
        <taxon>Solimonas</taxon>
    </lineage>
</organism>
<keyword evidence="1" id="KW-0732">Signal</keyword>
<protein>
    <submittedName>
        <fullName evidence="2">Uncharacterized protein</fullName>
    </submittedName>
</protein>
<dbReference type="Proteomes" id="UP000472676">
    <property type="component" value="Unassembled WGS sequence"/>
</dbReference>
<gene>
    <name evidence="2" type="ORF">G7Y85_06955</name>
</gene>
<evidence type="ECO:0000256" key="1">
    <source>
        <dbReference type="SAM" id="SignalP"/>
    </source>
</evidence>
<dbReference type="RefSeq" id="WP_166253970.1">
    <property type="nucleotide sequence ID" value="NZ_JAAMOW010000003.1"/>
</dbReference>
<keyword evidence="3" id="KW-1185">Reference proteome</keyword>
<sequence length="101" mass="11277">MKRAARCGAVLLMAAPMLCAAHSDDWCADAVDFAMGAAQNLELGYPLQIIVGSIDRDPSYYQRMFEQLSPDDLKQITTTVYEHRWSRFEAAQGMTETCVPD</sequence>
<evidence type="ECO:0000313" key="2">
    <source>
        <dbReference type="EMBL" id="NGY04494.1"/>
    </source>
</evidence>
<accession>A0A6M2BQ70</accession>
<feature type="chain" id="PRO_5026853809" evidence="1">
    <location>
        <begin position="21"/>
        <end position="101"/>
    </location>
</feature>
<reference evidence="2 3" key="1">
    <citation type="journal article" date="2014" name="Int. J. Syst. Evol. Microbiol.">
        <title>Solimonas terrae sp. nov., isolated from soil.</title>
        <authorList>
            <person name="Kim S.J."/>
            <person name="Moon J.Y."/>
            <person name="Weon H.Y."/>
            <person name="Ahn J.H."/>
            <person name="Chen W.M."/>
            <person name="Kwon S.W."/>
        </authorList>
    </citation>
    <scope>NUCLEOTIDE SEQUENCE [LARGE SCALE GENOMIC DNA]</scope>
    <source>
        <strain evidence="2 3">KIS83-12</strain>
    </source>
</reference>
<comment type="caution">
    <text evidence="2">The sequence shown here is derived from an EMBL/GenBank/DDBJ whole genome shotgun (WGS) entry which is preliminary data.</text>
</comment>
<proteinExistence type="predicted"/>
<name>A0A6M2BQ70_9GAMM</name>
<dbReference type="EMBL" id="JAAMOW010000003">
    <property type="protein sequence ID" value="NGY04494.1"/>
    <property type="molecule type" value="Genomic_DNA"/>
</dbReference>
<feature type="signal peptide" evidence="1">
    <location>
        <begin position="1"/>
        <end position="20"/>
    </location>
</feature>
<dbReference type="AlphaFoldDB" id="A0A6M2BQ70"/>